<keyword evidence="3" id="KW-1185">Reference proteome</keyword>
<reference evidence="2 3" key="1">
    <citation type="submission" date="2014-04" db="EMBL/GenBank/DDBJ databases">
        <title>Whole genome sequence of 'Brachyspira hampsonii' D13-03603F2.</title>
        <authorList>
            <person name="Patterson A.H."/>
            <person name="Chaban B."/>
            <person name="Fernando C."/>
            <person name="Harding J.C."/>
            <person name="Hill J.E."/>
        </authorList>
    </citation>
    <scope>NUCLEOTIDE SEQUENCE [LARGE SCALE GENOMIC DNA]</scope>
    <source>
        <strain evidence="2 3">D13-03603F2</strain>
    </source>
</reference>
<dbReference type="EMBL" id="JJMJ01000144">
    <property type="protein sequence ID" value="PPS21713.1"/>
    <property type="molecule type" value="Genomic_DNA"/>
</dbReference>
<name>A0ABX5B3F9_9SPIR</name>
<accession>A0ABX5B3F9</accession>
<gene>
    <name evidence="2" type="ORF">DJ52_09320</name>
</gene>
<organism evidence="2 3">
    <name type="scientific">Brachyspira murdochii</name>
    <dbReference type="NCBI Taxonomy" id="84378"/>
    <lineage>
        <taxon>Bacteria</taxon>
        <taxon>Pseudomonadati</taxon>
        <taxon>Spirochaetota</taxon>
        <taxon>Spirochaetia</taxon>
        <taxon>Brachyspirales</taxon>
        <taxon>Brachyspiraceae</taxon>
        <taxon>Brachyspira</taxon>
    </lineage>
</organism>
<feature type="compositionally biased region" description="Basic and acidic residues" evidence="1">
    <location>
        <begin position="208"/>
        <end position="218"/>
    </location>
</feature>
<dbReference type="Proteomes" id="UP000238924">
    <property type="component" value="Unassembled WGS sequence"/>
</dbReference>
<proteinExistence type="predicted"/>
<comment type="caution">
    <text evidence="2">The sequence shown here is derived from an EMBL/GenBank/DDBJ whole genome shotgun (WGS) entry which is preliminary data.</text>
</comment>
<protein>
    <submittedName>
        <fullName evidence="2">Hvp 19 VSH 1 associated protein 1</fullName>
    </submittedName>
</protein>
<feature type="region of interest" description="Disordered" evidence="1">
    <location>
        <begin position="208"/>
        <end position="227"/>
    </location>
</feature>
<evidence type="ECO:0000313" key="2">
    <source>
        <dbReference type="EMBL" id="PPS21713.1"/>
    </source>
</evidence>
<sequence>MLKKKYKILGDSFKQYIPLSKNTFSETKTNKITEKNIDELIKSFEKKSIEIFVYKGHKEDEEREAIGKVVSLEKDNEAIGLYAVIEWFDDSITEKKSFYPSIEMVGKKSYEDENFIYWENCEIKAVAAVEYPASSNVDLLCASAIISNEENINGEYMQKLKNVLEKLISEEKEIEKQARDEFVYLFRNDEEIQNTIIDIVVKKLKEDNSKENNKESNADKQNLNNLDNGNKELNLSAITYGDWCNEYAESQNAVRCSSKSESSTFIKARKLFKAGLSKEEIMSIVRNDLVPIGVGGGEKINLSALNEENKYSEIAKLFK</sequence>
<dbReference type="RefSeq" id="WP_104618693.1">
    <property type="nucleotide sequence ID" value="NZ_JJMJ01000144.1"/>
</dbReference>
<evidence type="ECO:0000313" key="3">
    <source>
        <dbReference type="Proteomes" id="UP000238924"/>
    </source>
</evidence>
<evidence type="ECO:0000256" key="1">
    <source>
        <dbReference type="SAM" id="MobiDB-lite"/>
    </source>
</evidence>